<comment type="caution">
    <text evidence="2">The sequence shown here is derived from an EMBL/GenBank/DDBJ whole genome shotgun (WGS) entry which is preliminary data.</text>
</comment>
<dbReference type="AlphaFoldDB" id="A0A6H9Z4Y9"/>
<dbReference type="EMBL" id="WBMT01000007">
    <property type="protein sequence ID" value="KAB2348552.1"/>
    <property type="molecule type" value="Genomic_DNA"/>
</dbReference>
<gene>
    <name evidence="2" type="ORF">F8566_17400</name>
</gene>
<feature type="signal peptide" evidence="1">
    <location>
        <begin position="1"/>
        <end position="20"/>
    </location>
</feature>
<dbReference type="OrthoDB" id="3473354at2"/>
<accession>A0A6H9Z4Y9</accession>
<proteinExistence type="predicted"/>
<evidence type="ECO:0000256" key="1">
    <source>
        <dbReference type="SAM" id="SignalP"/>
    </source>
</evidence>
<organism evidence="2 3">
    <name type="scientific">Actinomadura rudentiformis</name>
    <dbReference type="NCBI Taxonomy" id="359158"/>
    <lineage>
        <taxon>Bacteria</taxon>
        <taxon>Bacillati</taxon>
        <taxon>Actinomycetota</taxon>
        <taxon>Actinomycetes</taxon>
        <taxon>Streptosporangiales</taxon>
        <taxon>Thermomonosporaceae</taxon>
        <taxon>Actinomadura</taxon>
    </lineage>
</organism>
<evidence type="ECO:0008006" key="4">
    <source>
        <dbReference type="Google" id="ProtNLM"/>
    </source>
</evidence>
<dbReference type="PROSITE" id="PS51257">
    <property type="entry name" value="PROKAR_LIPOPROTEIN"/>
    <property type="match status" value="1"/>
</dbReference>
<reference evidence="2 3" key="1">
    <citation type="submission" date="2019-09" db="EMBL/GenBank/DDBJ databases">
        <title>Actinomadura physcomitrii sp. nov., a novel actinomycete isolated from moss [Physcomitrium sphaericum (Ludw) Fuernr].</title>
        <authorList>
            <person name="Zhuang X."/>
            <person name="Liu C."/>
        </authorList>
    </citation>
    <scope>NUCLEOTIDE SEQUENCE [LARGE SCALE GENOMIC DNA]</scope>
    <source>
        <strain evidence="2 3">HMC1</strain>
    </source>
</reference>
<protein>
    <recommendedName>
        <fullName evidence="4">Sensor domain-containing protein</fullName>
    </recommendedName>
</protein>
<dbReference type="RefSeq" id="WP_151561280.1">
    <property type="nucleotide sequence ID" value="NZ_WBMT01000007.1"/>
</dbReference>
<evidence type="ECO:0000313" key="3">
    <source>
        <dbReference type="Proteomes" id="UP000468735"/>
    </source>
</evidence>
<keyword evidence="3" id="KW-1185">Reference proteome</keyword>
<sequence length="236" mass="24810">MAAQRVLPIAVILTATAAMSACSGGDGERFEPVRATGRAALAGTGYTSDQLEQALLLDVPGYQRTGEPDSGEYGALKAVQNSAQLQRQARLDKPRCAGAASGALRAVDAGLPAAVATFSRGSGQIATETLVAMPTDTAERLVRNRVPVGCATFRTRVGAQWSEHQVIETPPGTIGEGSRTVGITTVSGSSHTRAWYVVLRGRRYLATVSLYGPNATRADAELLARQAYDQAQRILP</sequence>
<feature type="chain" id="PRO_5026318550" description="Sensor domain-containing protein" evidence="1">
    <location>
        <begin position="21"/>
        <end position="236"/>
    </location>
</feature>
<evidence type="ECO:0000313" key="2">
    <source>
        <dbReference type="EMBL" id="KAB2348552.1"/>
    </source>
</evidence>
<name>A0A6H9Z4Y9_9ACTN</name>
<keyword evidence="1" id="KW-0732">Signal</keyword>
<dbReference type="Proteomes" id="UP000468735">
    <property type="component" value="Unassembled WGS sequence"/>
</dbReference>